<dbReference type="PANTHER" id="PTHR14186:SF20">
    <property type="entry name" value="CYSTEINE-RICH MOTOR NEURON 1 PROTEIN-LIKE"/>
    <property type="match status" value="1"/>
</dbReference>
<evidence type="ECO:0000313" key="7">
    <source>
        <dbReference type="Proteomes" id="UP000708208"/>
    </source>
</evidence>
<evidence type="ECO:0000259" key="5">
    <source>
        <dbReference type="PROSITE" id="PS51323"/>
    </source>
</evidence>
<organism evidence="6 7">
    <name type="scientific">Allacma fusca</name>
    <dbReference type="NCBI Taxonomy" id="39272"/>
    <lineage>
        <taxon>Eukaryota</taxon>
        <taxon>Metazoa</taxon>
        <taxon>Ecdysozoa</taxon>
        <taxon>Arthropoda</taxon>
        <taxon>Hexapoda</taxon>
        <taxon>Collembola</taxon>
        <taxon>Symphypleona</taxon>
        <taxon>Sminthuridae</taxon>
        <taxon>Allacma</taxon>
    </lineage>
</organism>
<dbReference type="SMART" id="SM00121">
    <property type="entry name" value="IB"/>
    <property type="match status" value="1"/>
</dbReference>
<keyword evidence="7" id="KW-1185">Reference proteome</keyword>
<protein>
    <recommendedName>
        <fullName evidence="5">IGFBP N-terminal domain-containing protein</fullName>
    </recommendedName>
</protein>
<dbReference type="PROSITE" id="PS51323">
    <property type="entry name" value="IGFBP_N_2"/>
    <property type="match status" value="1"/>
</dbReference>
<comment type="subcellular location">
    <subcellularLocation>
        <location evidence="1">Secreted</location>
    </subcellularLocation>
</comment>
<dbReference type="EMBL" id="CAJVCH010235426">
    <property type="protein sequence ID" value="CAG7732657.1"/>
    <property type="molecule type" value="Genomic_DNA"/>
</dbReference>
<dbReference type="OrthoDB" id="5976811at2759"/>
<dbReference type="GO" id="GO:0005576">
    <property type="term" value="C:extracellular region"/>
    <property type="evidence" value="ECO:0007669"/>
    <property type="project" value="UniProtKB-SubCell"/>
</dbReference>
<reference evidence="6" key="1">
    <citation type="submission" date="2021-06" db="EMBL/GenBank/DDBJ databases">
        <authorList>
            <person name="Hodson N. C."/>
            <person name="Mongue J. A."/>
            <person name="Jaron S. K."/>
        </authorList>
    </citation>
    <scope>NUCLEOTIDE SEQUENCE</scope>
</reference>
<evidence type="ECO:0000256" key="3">
    <source>
        <dbReference type="ARBA" id="ARBA00022729"/>
    </source>
</evidence>
<feature type="chain" id="PRO_5035218798" description="IGFBP N-terminal domain-containing protein" evidence="4">
    <location>
        <begin position="24"/>
        <end position="202"/>
    </location>
</feature>
<proteinExistence type="predicted"/>
<dbReference type="GO" id="GO:0005520">
    <property type="term" value="F:insulin-like growth factor binding"/>
    <property type="evidence" value="ECO:0007669"/>
    <property type="project" value="InterPro"/>
</dbReference>
<feature type="domain" description="IGFBP N-terminal" evidence="5">
    <location>
        <begin position="26"/>
        <end position="102"/>
    </location>
</feature>
<dbReference type="InterPro" id="IPR011390">
    <property type="entry name" value="IGFBP_rP_mac25"/>
</dbReference>
<dbReference type="PANTHER" id="PTHR14186">
    <property type="entry name" value="INSULIN-LIKE GROWTH FACTOR BINDING PROTEIN-RELATED"/>
    <property type="match status" value="1"/>
</dbReference>
<dbReference type="Pfam" id="PF00219">
    <property type="entry name" value="IGFBP"/>
    <property type="match status" value="1"/>
</dbReference>
<keyword evidence="2" id="KW-0964">Secreted</keyword>
<dbReference type="Proteomes" id="UP000708208">
    <property type="component" value="Unassembled WGS sequence"/>
</dbReference>
<sequence>MRVFQGHLSIYGLLILAPKLISSWNSSSTIGEEKIICVCDGDCELIEEKDCPWGLTLDICGCCLLCSRGEGEPCGGAVGTCAQGLRCLNHPRKLQEGICVRPNPGKVCSSPVKRFGCLFHDGNCVCETQIICEGIEIFLFDNEESCRSRIAILTARQDHLILPTPPTNQATVPPAMSFQDKSFLHESPMLPYREKFFIGPTL</sequence>
<evidence type="ECO:0000313" key="6">
    <source>
        <dbReference type="EMBL" id="CAG7732657.1"/>
    </source>
</evidence>
<evidence type="ECO:0000256" key="4">
    <source>
        <dbReference type="SAM" id="SignalP"/>
    </source>
</evidence>
<keyword evidence="3 4" id="KW-0732">Signal</keyword>
<accession>A0A8J2K5L3</accession>
<name>A0A8J2K5L3_9HEXA</name>
<evidence type="ECO:0000256" key="1">
    <source>
        <dbReference type="ARBA" id="ARBA00004613"/>
    </source>
</evidence>
<dbReference type="AlphaFoldDB" id="A0A8J2K5L3"/>
<feature type="signal peptide" evidence="4">
    <location>
        <begin position="1"/>
        <end position="23"/>
    </location>
</feature>
<comment type="caution">
    <text evidence="6">The sequence shown here is derived from an EMBL/GenBank/DDBJ whole genome shotgun (WGS) entry which is preliminary data.</text>
</comment>
<evidence type="ECO:0000256" key="2">
    <source>
        <dbReference type="ARBA" id="ARBA00022525"/>
    </source>
</evidence>
<gene>
    <name evidence="6" type="ORF">AFUS01_LOCUS21155</name>
</gene>
<dbReference type="InterPro" id="IPR000867">
    <property type="entry name" value="IGFBP-like"/>
</dbReference>
<dbReference type="GO" id="GO:0009966">
    <property type="term" value="P:regulation of signal transduction"/>
    <property type="evidence" value="ECO:0007669"/>
    <property type="project" value="TreeGrafter"/>
</dbReference>
<dbReference type="GO" id="GO:0001558">
    <property type="term" value="P:regulation of cell growth"/>
    <property type="evidence" value="ECO:0007669"/>
    <property type="project" value="InterPro"/>
</dbReference>